<keyword evidence="2" id="KW-1185">Reference proteome</keyword>
<comment type="caution">
    <text evidence="1">The sequence shown here is derived from an EMBL/GenBank/DDBJ whole genome shotgun (WGS) entry which is preliminary data.</text>
</comment>
<gene>
    <name evidence="1" type="ORF">RHMOL_Rhmol06G0123700</name>
</gene>
<accession>A0ACC0NBQ7</accession>
<sequence>MSKKYDQYWGNFDSINKFLIHANVLDPRYKFEHIRWSLKKHYDKPKVETKVLKLKDGMTRLFNWYGKRSIDLGEAQNVSESFRNKEKNANGSMDFCEAMDLEFEQHMQDENNLVSKSELERYLLEACEDAKIFGDKFDVLAWWKVTVPGGRNRNRKSDLLVVRDNGTSFKIIPGSERVDATTVIARENWEKSRQDLERHLSKLRDFNVSNWF</sequence>
<evidence type="ECO:0000313" key="1">
    <source>
        <dbReference type="EMBL" id="KAI8550650.1"/>
    </source>
</evidence>
<organism evidence="1 2">
    <name type="scientific">Rhododendron molle</name>
    <name type="common">Chinese azalea</name>
    <name type="synonym">Azalea mollis</name>
    <dbReference type="NCBI Taxonomy" id="49168"/>
    <lineage>
        <taxon>Eukaryota</taxon>
        <taxon>Viridiplantae</taxon>
        <taxon>Streptophyta</taxon>
        <taxon>Embryophyta</taxon>
        <taxon>Tracheophyta</taxon>
        <taxon>Spermatophyta</taxon>
        <taxon>Magnoliopsida</taxon>
        <taxon>eudicotyledons</taxon>
        <taxon>Gunneridae</taxon>
        <taxon>Pentapetalae</taxon>
        <taxon>asterids</taxon>
        <taxon>Ericales</taxon>
        <taxon>Ericaceae</taxon>
        <taxon>Ericoideae</taxon>
        <taxon>Rhodoreae</taxon>
        <taxon>Rhododendron</taxon>
    </lineage>
</organism>
<name>A0ACC0NBQ7_RHOML</name>
<evidence type="ECO:0000313" key="2">
    <source>
        <dbReference type="Proteomes" id="UP001062846"/>
    </source>
</evidence>
<protein>
    <submittedName>
        <fullName evidence="1">Uncharacterized protein</fullName>
    </submittedName>
</protein>
<reference evidence="1" key="1">
    <citation type="submission" date="2022-02" db="EMBL/GenBank/DDBJ databases">
        <title>Plant Genome Project.</title>
        <authorList>
            <person name="Zhang R.-G."/>
        </authorList>
    </citation>
    <scope>NUCLEOTIDE SEQUENCE</scope>
    <source>
        <strain evidence="1">AT1</strain>
    </source>
</reference>
<dbReference type="Proteomes" id="UP001062846">
    <property type="component" value="Chromosome 6"/>
</dbReference>
<dbReference type="EMBL" id="CM046393">
    <property type="protein sequence ID" value="KAI8550650.1"/>
    <property type="molecule type" value="Genomic_DNA"/>
</dbReference>
<proteinExistence type="predicted"/>